<dbReference type="EMBL" id="LMVO01000045">
    <property type="protein sequence ID" value="PAV08665.1"/>
    <property type="molecule type" value="Genomic_DNA"/>
</dbReference>
<feature type="transmembrane region" description="Helical" evidence="1">
    <location>
        <begin position="12"/>
        <end position="34"/>
    </location>
</feature>
<accession>A0AAX0Q624</accession>
<evidence type="ECO:0008006" key="4">
    <source>
        <dbReference type="Google" id="ProtNLM"/>
    </source>
</evidence>
<dbReference type="AlphaFoldDB" id="A0AAX0Q624"/>
<proteinExistence type="predicted"/>
<sequence>MNKNADPGLSEVVSVALILTVLIITIAMTALIALPVMGTNADRVHNGDVLLEFCQMKADVDTVWLSNSANITRQAVFTLSPAADRTEITVFPNLLSAASFGRVTLTYGEEFESPYVAVRLNYTSSNMYAEDIEISYDGGALLQNGRILLPGSGVGSGRYIVVVNKTNVPEMSIAGAGVVTLNYRLEEIIHPAPGSADTNHLCVFWMELR</sequence>
<keyword evidence="3" id="KW-1185">Reference proteome</keyword>
<dbReference type="Proteomes" id="UP000243820">
    <property type="component" value="Unassembled WGS sequence"/>
</dbReference>
<reference evidence="2 3" key="1">
    <citation type="journal article" date="2017" name="BMC Genomics">
        <title>Genomic analysis of methanogenic archaea reveals a shift towards energy conservation.</title>
        <authorList>
            <person name="Gilmore S.P."/>
            <person name="Henske J.K."/>
            <person name="Sexton J.A."/>
            <person name="Solomon K.V."/>
            <person name="Seppala S."/>
            <person name="Yoo J.I."/>
            <person name="Huyett L.M."/>
            <person name="Pressman A."/>
            <person name="Cogan J.Z."/>
            <person name="Kivenson V."/>
            <person name="Peng X."/>
            <person name="Tan Y."/>
            <person name="Valentine D.L."/>
            <person name="O'Malley M.A."/>
        </authorList>
    </citation>
    <scope>NUCLEOTIDE SEQUENCE [LARGE SCALE GENOMIC DNA]</scope>
    <source>
        <strain evidence="2 3">XII</strain>
    </source>
</reference>
<keyword evidence="1" id="KW-1133">Transmembrane helix</keyword>
<keyword evidence="1" id="KW-0472">Membrane</keyword>
<comment type="caution">
    <text evidence="2">The sequence shown here is derived from an EMBL/GenBank/DDBJ whole genome shotgun (WGS) entry which is preliminary data.</text>
</comment>
<keyword evidence="1" id="KW-0812">Transmembrane</keyword>
<name>A0AAX0Q624_9EURY</name>
<evidence type="ECO:0000256" key="1">
    <source>
        <dbReference type="SAM" id="Phobius"/>
    </source>
</evidence>
<gene>
    <name evidence="2" type="ORF">ASJ83_03610</name>
</gene>
<evidence type="ECO:0000313" key="2">
    <source>
        <dbReference type="EMBL" id="PAV08665.1"/>
    </source>
</evidence>
<evidence type="ECO:0000313" key="3">
    <source>
        <dbReference type="Proteomes" id="UP000243820"/>
    </source>
</evidence>
<organism evidence="2 3">
    <name type="scientific">Methanocorpusculum parvum</name>
    <dbReference type="NCBI Taxonomy" id="2193"/>
    <lineage>
        <taxon>Archaea</taxon>
        <taxon>Methanobacteriati</taxon>
        <taxon>Methanobacteriota</taxon>
        <taxon>Stenosarchaea group</taxon>
        <taxon>Methanomicrobia</taxon>
        <taxon>Methanomicrobiales</taxon>
        <taxon>Methanocorpusculaceae</taxon>
        <taxon>Methanocorpusculum</taxon>
    </lineage>
</organism>
<protein>
    <recommendedName>
        <fullName evidence="4">Type IV pilin</fullName>
    </recommendedName>
</protein>
<dbReference type="RefSeq" id="WP_095642559.1">
    <property type="nucleotide sequence ID" value="NZ_LMVO01000045.1"/>
</dbReference>